<dbReference type="RefSeq" id="WP_048594325.1">
    <property type="nucleotide sequence ID" value="NZ_CVLB01000001.1"/>
</dbReference>
<dbReference type="PROSITE" id="PS51257">
    <property type="entry name" value="PROKAR_LIPOPROTEIN"/>
    <property type="match status" value="1"/>
</dbReference>
<accession>A0A0G4K6A6</accession>
<protein>
    <recommendedName>
        <fullName evidence="3">Lipoprotein</fullName>
    </recommendedName>
</protein>
<keyword evidence="2" id="KW-1185">Reference proteome</keyword>
<evidence type="ECO:0000313" key="2">
    <source>
        <dbReference type="Proteomes" id="UP000043763"/>
    </source>
</evidence>
<organism evidence="1 2">
    <name type="scientific">Brachyspira suanatina</name>
    <dbReference type="NCBI Taxonomy" id="381802"/>
    <lineage>
        <taxon>Bacteria</taxon>
        <taxon>Pseudomonadati</taxon>
        <taxon>Spirochaetota</taxon>
        <taxon>Spirochaetia</taxon>
        <taxon>Brachyspirales</taxon>
        <taxon>Brachyspiraceae</taxon>
        <taxon>Brachyspira</taxon>
    </lineage>
</organism>
<proteinExistence type="predicted"/>
<evidence type="ECO:0000313" key="1">
    <source>
        <dbReference type="EMBL" id="CRF33018.1"/>
    </source>
</evidence>
<reference evidence="2" key="1">
    <citation type="submission" date="2015-04" db="EMBL/GenBank/DDBJ databases">
        <authorList>
            <person name="Mushtaq Mamoona"/>
        </authorList>
    </citation>
    <scope>NUCLEOTIDE SEQUENCE [LARGE SCALE GENOMIC DNA]</scope>
    <source>
        <strain evidence="2">AN4859/03</strain>
    </source>
</reference>
<gene>
    <name evidence="1" type="ORF">BRSU_1170</name>
</gene>
<sequence length="273" mass="30629">MRMFKLFSYIVISSLAIISCGLPDVTGVTLELNQPYITKIIPGNNKLTVEFEAQNNEPSFSGYNIYFGDSTNPRKYRLYNQQKALPTISDTKSQVIKKYSFTIETGAYFSTNSTDVYTLKDSDLNNGIPIYVWVSAYQITPQLESYYYYDNFVKMGTPRPEALNQTITPNNNINMDGRDLARLIDSGGVLYFQNVGNTSMMVVSGTSLNDIVVPPENGYGNIDLQVKANRLYLIKITDGNNAYYGKIYVRSVNGASSITVDYCRQTSANILSY</sequence>
<dbReference type="OrthoDB" id="306492at2"/>
<name>A0A0G4K6A6_9SPIR</name>
<dbReference type="AlphaFoldDB" id="A0A0G4K6A6"/>
<evidence type="ECO:0008006" key="3">
    <source>
        <dbReference type="Google" id="ProtNLM"/>
    </source>
</evidence>
<dbReference type="Proteomes" id="UP000043763">
    <property type="component" value="Unassembled WGS sequence"/>
</dbReference>
<dbReference type="EMBL" id="CVLB01000001">
    <property type="protein sequence ID" value="CRF33018.1"/>
    <property type="molecule type" value="Genomic_DNA"/>
</dbReference>